<dbReference type="PROSITE" id="PS51257">
    <property type="entry name" value="PROKAR_LIPOPROTEIN"/>
    <property type="match status" value="1"/>
</dbReference>
<evidence type="ECO:0000256" key="1">
    <source>
        <dbReference type="SAM" id="MobiDB-lite"/>
    </source>
</evidence>
<dbReference type="Proteomes" id="UP000244168">
    <property type="component" value="Unassembled WGS sequence"/>
</dbReference>
<proteinExistence type="predicted"/>
<dbReference type="OrthoDB" id="826619at2"/>
<dbReference type="Gene3D" id="2.60.40.10">
    <property type="entry name" value="Immunoglobulins"/>
    <property type="match status" value="1"/>
</dbReference>
<dbReference type="RefSeq" id="WP_107826718.1">
    <property type="nucleotide sequence ID" value="NZ_CP160205.1"/>
</dbReference>
<name>A0A2T5JFW5_9SPHI</name>
<reference evidence="3 4" key="1">
    <citation type="submission" date="2018-04" db="EMBL/GenBank/DDBJ databases">
        <title>Genomic Encyclopedia of Archaeal and Bacterial Type Strains, Phase II (KMG-II): from individual species to whole genera.</title>
        <authorList>
            <person name="Goeker M."/>
        </authorList>
    </citation>
    <scope>NUCLEOTIDE SEQUENCE [LARGE SCALE GENOMIC DNA]</scope>
    <source>
        <strain evidence="3 4">DSM 26809</strain>
    </source>
</reference>
<gene>
    <name evidence="3" type="ORF">C8P68_101551</name>
</gene>
<dbReference type="PANTHER" id="PTHR37833">
    <property type="entry name" value="LIPOPROTEIN-RELATED"/>
    <property type="match status" value="1"/>
</dbReference>
<dbReference type="InterPro" id="IPR013783">
    <property type="entry name" value="Ig-like_fold"/>
</dbReference>
<feature type="chain" id="PRO_5015407316" evidence="2">
    <location>
        <begin position="26"/>
        <end position="157"/>
    </location>
</feature>
<feature type="signal peptide" evidence="2">
    <location>
        <begin position="1"/>
        <end position="25"/>
    </location>
</feature>
<dbReference type="PANTHER" id="PTHR37833:SF1">
    <property type="entry name" value="SIGNAL PEPTIDE PROTEIN"/>
    <property type="match status" value="1"/>
</dbReference>
<evidence type="ECO:0000313" key="3">
    <source>
        <dbReference type="EMBL" id="PTR01317.1"/>
    </source>
</evidence>
<dbReference type="InterPro" id="IPR011467">
    <property type="entry name" value="DUF1573"/>
</dbReference>
<evidence type="ECO:0000313" key="4">
    <source>
        <dbReference type="Proteomes" id="UP000244168"/>
    </source>
</evidence>
<dbReference type="Pfam" id="PF07610">
    <property type="entry name" value="DUF1573"/>
    <property type="match status" value="1"/>
</dbReference>
<protein>
    <submittedName>
        <fullName evidence="3">Uncharacterized protein DUF1573</fullName>
    </submittedName>
</protein>
<comment type="caution">
    <text evidence="3">The sequence shown here is derived from an EMBL/GenBank/DDBJ whole genome shotgun (WGS) entry which is preliminary data.</text>
</comment>
<keyword evidence="2" id="KW-0732">Signal</keyword>
<sequence>MKKIFFVVVTAAMLAACGSSQQQQAQSNSGDANASSDGKAQLSSANANKADAPVMKFEEEAFDFGKIKKGEKVTHAFKFTNTGKTPLIVTNATATCGCTTPTWPKSPIKPGDSGVISVTFDSSSKQPGLQDKQITVEANTNPGANVVHLIGEVVAAK</sequence>
<dbReference type="EMBL" id="QAOQ01000001">
    <property type="protein sequence ID" value="PTR01317.1"/>
    <property type="molecule type" value="Genomic_DNA"/>
</dbReference>
<evidence type="ECO:0000256" key="2">
    <source>
        <dbReference type="SAM" id="SignalP"/>
    </source>
</evidence>
<organism evidence="3 4">
    <name type="scientific">Mucilaginibacter yixingensis</name>
    <dbReference type="NCBI Taxonomy" id="1295612"/>
    <lineage>
        <taxon>Bacteria</taxon>
        <taxon>Pseudomonadati</taxon>
        <taxon>Bacteroidota</taxon>
        <taxon>Sphingobacteriia</taxon>
        <taxon>Sphingobacteriales</taxon>
        <taxon>Sphingobacteriaceae</taxon>
        <taxon>Mucilaginibacter</taxon>
    </lineage>
</organism>
<dbReference type="AlphaFoldDB" id="A0A2T5JFW5"/>
<keyword evidence="4" id="KW-1185">Reference proteome</keyword>
<feature type="region of interest" description="Disordered" evidence="1">
    <location>
        <begin position="25"/>
        <end position="48"/>
    </location>
</feature>
<accession>A0A2T5JFW5</accession>
<feature type="compositionally biased region" description="Low complexity" evidence="1">
    <location>
        <begin position="25"/>
        <end position="37"/>
    </location>
</feature>